<evidence type="ECO:0000313" key="8">
    <source>
        <dbReference type="Proteomes" id="UP000238823"/>
    </source>
</evidence>
<sequence>MTRPYLLAGWLVLPLLACGGEPAADTDPDASGTDTGDGDGDPGDGDGDPGDGDGDPMPRPGECEVPIEPVIAPHARLQLVGGGELRDALGRDVVMRGLNTGNRNKTPPFVPFPITNDIPLDEFRLAADVFFARMNEWGQDTARLPFSWGALEPARDVWDEQYLDRYEAMVDSAWAHGLRVIIDFHQDVWAENFCGDGFPTWAVADPNAPWHECPDAKWGLKYVSDPDVRGSFDRFWANEDQLIDEFHEMWLEMADRFADHPGVVALEVLNEPGWGTSNDVQQWKQDVLTPFHDEIIPVMHDAAPDLLIAFDNPGVDAVGLYPELFHPRPLGDYLIYGPHIYGASNYGPDQPDPGVLIFEFADHGRTEDMHVLLGEFGFQPGEQDGPAWLTDVAESLDLERISATMWEYSHNEQLWNYENFSMIDAAGNERIMLDAWVRPWLRAVSGQAPYFEWDAARGVGYSSWNSDGGVTEIVLPRRLFGADGPSVIEVGGDGACFTLDMARGELRVTGQVGAAVTVDLAL</sequence>
<feature type="region of interest" description="Disordered" evidence="4">
    <location>
        <begin position="22"/>
        <end position="65"/>
    </location>
</feature>
<dbReference type="RefSeq" id="WP_146157295.1">
    <property type="nucleotide sequence ID" value="NZ_PVNL01000019.1"/>
</dbReference>
<evidence type="ECO:0000313" key="7">
    <source>
        <dbReference type="EMBL" id="PRQ09515.1"/>
    </source>
</evidence>
<comment type="similarity">
    <text evidence="3">Belongs to the glycosyl hydrolase 5 (cellulase A) family.</text>
</comment>
<protein>
    <submittedName>
        <fullName evidence="7">Cellulase (Glycosyl hydrolase family 5)</fullName>
    </submittedName>
</protein>
<dbReference type="InterPro" id="IPR013780">
    <property type="entry name" value="Glyco_hydro_b"/>
</dbReference>
<feature type="domain" description="Glycoside hydrolase family 5" evidence="6">
    <location>
        <begin position="128"/>
        <end position="411"/>
    </location>
</feature>
<dbReference type="InterPro" id="IPR001547">
    <property type="entry name" value="Glyco_hydro_5"/>
</dbReference>
<dbReference type="SUPFAM" id="SSF51445">
    <property type="entry name" value="(Trans)glycosidases"/>
    <property type="match status" value="1"/>
</dbReference>
<dbReference type="EMBL" id="PVNL01000019">
    <property type="protein sequence ID" value="PRQ09515.1"/>
    <property type="molecule type" value="Genomic_DNA"/>
</dbReference>
<dbReference type="OrthoDB" id="9800955at2"/>
<name>A0A2S9YWM9_9BACT</name>
<dbReference type="InterPro" id="IPR052066">
    <property type="entry name" value="Glycosphingolipid_Hydrolases"/>
</dbReference>
<feature type="signal peptide" evidence="5">
    <location>
        <begin position="1"/>
        <end position="23"/>
    </location>
</feature>
<evidence type="ECO:0000256" key="3">
    <source>
        <dbReference type="RuleBase" id="RU361153"/>
    </source>
</evidence>
<comment type="caution">
    <text evidence="7">The sequence shown here is derived from an EMBL/GenBank/DDBJ whole genome shotgun (WGS) entry which is preliminary data.</text>
</comment>
<reference evidence="7 8" key="1">
    <citation type="submission" date="2018-03" db="EMBL/GenBank/DDBJ databases">
        <title>Draft Genome Sequences of the Obligatory Marine Myxobacteria Enhygromyxa salina SWB007.</title>
        <authorList>
            <person name="Poehlein A."/>
            <person name="Moghaddam J.A."/>
            <person name="Harms H."/>
            <person name="Alanjari M."/>
            <person name="Koenig G.M."/>
            <person name="Daniel R."/>
            <person name="Schaeberle T.F."/>
        </authorList>
    </citation>
    <scope>NUCLEOTIDE SEQUENCE [LARGE SCALE GENOMIC DNA]</scope>
    <source>
        <strain evidence="7 8">SWB007</strain>
    </source>
</reference>
<feature type="compositionally biased region" description="Acidic residues" evidence="4">
    <location>
        <begin position="36"/>
        <end position="54"/>
    </location>
</feature>
<evidence type="ECO:0000256" key="5">
    <source>
        <dbReference type="SAM" id="SignalP"/>
    </source>
</evidence>
<evidence type="ECO:0000256" key="1">
    <source>
        <dbReference type="ARBA" id="ARBA00022801"/>
    </source>
</evidence>
<keyword evidence="2 3" id="KW-0326">Glycosidase</keyword>
<dbReference type="PANTHER" id="PTHR31308">
    <property type="match status" value="1"/>
</dbReference>
<feature type="chain" id="PRO_5015730366" evidence="5">
    <location>
        <begin position="24"/>
        <end position="522"/>
    </location>
</feature>
<organism evidence="7 8">
    <name type="scientific">Enhygromyxa salina</name>
    <dbReference type="NCBI Taxonomy" id="215803"/>
    <lineage>
        <taxon>Bacteria</taxon>
        <taxon>Pseudomonadati</taxon>
        <taxon>Myxococcota</taxon>
        <taxon>Polyangia</taxon>
        <taxon>Nannocystales</taxon>
        <taxon>Nannocystaceae</taxon>
        <taxon>Enhygromyxa</taxon>
    </lineage>
</organism>
<proteinExistence type="inferred from homology"/>
<evidence type="ECO:0000256" key="2">
    <source>
        <dbReference type="ARBA" id="ARBA00023295"/>
    </source>
</evidence>
<dbReference type="GO" id="GO:0000272">
    <property type="term" value="P:polysaccharide catabolic process"/>
    <property type="evidence" value="ECO:0007669"/>
    <property type="project" value="InterPro"/>
</dbReference>
<dbReference type="Gene3D" id="2.60.40.1180">
    <property type="entry name" value="Golgi alpha-mannosidase II"/>
    <property type="match status" value="1"/>
</dbReference>
<dbReference type="InterPro" id="IPR017853">
    <property type="entry name" value="GH"/>
</dbReference>
<feature type="compositionally biased region" description="Low complexity" evidence="4">
    <location>
        <begin position="22"/>
        <end position="34"/>
    </location>
</feature>
<dbReference type="PANTHER" id="PTHR31308:SF3">
    <property type="entry name" value="ENDOGLYCOCERAMIDASE"/>
    <property type="match status" value="1"/>
</dbReference>
<dbReference type="GO" id="GO:0004553">
    <property type="term" value="F:hydrolase activity, hydrolyzing O-glycosyl compounds"/>
    <property type="evidence" value="ECO:0007669"/>
    <property type="project" value="InterPro"/>
</dbReference>
<evidence type="ECO:0000259" key="6">
    <source>
        <dbReference type="Pfam" id="PF00150"/>
    </source>
</evidence>
<dbReference type="Pfam" id="PF00150">
    <property type="entry name" value="Cellulase"/>
    <property type="match status" value="1"/>
</dbReference>
<dbReference type="AlphaFoldDB" id="A0A2S9YWM9"/>
<gene>
    <name evidence="7" type="ORF">ENSA7_07570</name>
</gene>
<keyword evidence="1 3" id="KW-0378">Hydrolase</keyword>
<keyword evidence="5" id="KW-0732">Signal</keyword>
<dbReference type="Gene3D" id="3.20.20.80">
    <property type="entry name" value="Glycosidases"/>
    <property type="match status" value="1"/>
</dbReference>
<evidence type="ECO:0000256" key="4">
    <source>
        <dbReference type="SAM" id="MobiDB-lite"/>
    </source>
</evidence>
<accession>A0A2S9YWM9</accession>
<dbReference type="Proteomes" id="UP000238823">
    <property type="component" value="Unassembled WGS sequence"/>
</dbReference>